<accession>A0A8H3A6Q1</accession>
<evidence type="ECO:0000256" key="1">
    <source>
        <dbReference type="SAM" id="MobiDB-lite"/>
    </source>
</evidence>
<feature type="region of interest" description="Disordered" evidence="1">
    <location>
        <begin position="1"/>
        <end position="95"/>
    </location>
</feature>
<feature type="compositionally biased region" description="Low complexity" evidence="1">
    <location>
        <begin position="26"/>
        <end position="38"/>
    </location>
</feature>
<comment type="caution">
    <text evidence="2">The sequence shown here is derived from an EMBL/GenBank/DDBJ whole genome shotgun (WGS) entry which is preliminary data.</text>
</comment>
<reference evidence="2" key="1">
    <citation type="submission" date="2021-01" db="EMBL/GenBank/DDBJ databases">
        <authorList>
            <person name="Kaushik A."/>
        </authorList>
    </citation>
    <scope>NUCLEOTIDE SEQUENCE</scope>
    <source>
        <strain evidence="2">AG3-1AP</strain>
    </source>
</reference>
<gene>
    <name evidence="2" type="ORF">RDB_LOCUS14166</name>
</gene>
<name>A0A8H3A6Q1_9AGAM</name>
<protein>
    <submittedName>
        <fullName evidence="2">Uncharacterized protein</fullName>
    </submittedName>
</protein>
<evidence type="ECO:0000313" key="3">
    <source>
        <dbReference type="Proteomes" id="UP000663831"/>
    </source>
</evidence>
<sequence>MPATPANIPILFTLPPTPRTPRPPRRSSTSPSDPYTPTGSAKAARFFQPPVEPPITAADRTNDRELYRARGQMDPTYVFPKPPRAQRPCRPSEKREVKQYYPLCTSPGVTVKYADPWPVSDEPEMKQLP</sequence>
<proteinExistence type="predicted"/>
<evidence type="ECO:0000313" key="2">
    <source>
        <dbReference type="EMBL" id="CAE6400274.1"/>
    </source>
</evidence>
<dbReference type="OrthoDB" id="10362832at2759"/>
<dbReference type="Proteomes" id="UP000663831">
    <property type="component" value="Unassembled WGS sequence"/>
</dbReference>
<dbReference type="AlphaFoldDB" id="A0A8H3A6Q1"/>
<organism evidence="2 3">
    <name type="scientific">Rhizoctonia solani</name>
    <dbReference type="NCBI Taxonomy" id="456999"/>
    <lineage>
        <taxon>Eukaryota</taxon>
        <taxon>Fungi</taxon>
        <taxon>Dikarya</taxon>
        <taxon>Basidiomycota</taxon>
        <taxon>Agaricomycotina</taxon>
        <taxon>Agaricomycetes</taxon>
        <taxon>Cantharellales</taxon>
        <taxon>Ceratobasidiaceae</taxon>
        <taxon>Rhizoctonia</taxon>
    </lineage>
</organism>
<dbReference type="EMBL" id="CAJMWV010000504">
    <property type="protein sequence ID" value="CAE6400274.1"/>
    <property type="molecule type" value="Genomic_DNA"/>
</dbReference>